<dbReference type="KEGG" id="hse:Hsero_3431"/>
<dbReference type="HOGENOM" id="CLU_2734524_0_0_4"/>
<protein>
    <submittedName>
        <fullName evidence="1">Uncharacterized protein</fullName>
    </submittedName>
</protein>
<evidence type="ECO:0000313" key="1">
    <source>
        <dbReference type="EMBL" id="ADJ64911.1"/>
    </source>
</evidence>
<proteinExistence type="predicted"/>
<gene>
    <name evidence="1" type="ordered locus">Hsero_3431</name>
</gene>
<dbReference type="Proteomes" id="UP000000329">
    <property type="component" value="Chromosome"/>
</dbReference>
<keyword evidence="2" id="KW-1185">Reference proteome</keyword>
<evidence type="ECO:0000313" key="2">
    <source>
        <dbReference type="Proteomes" id="UP000000329"/>
    </source>
</evidence>
<accession>D8IPL4</accession>
<organism evidence="1 2">
    <name type="scientific">Herbaspirillum seropedicae (strain SmR1)</name>
    <dbReference type="NCBI Taxonomy" id="757424"/>
    <lineage>
        <taxon>Bacteria</taxon>
        <taxon>Pseudomonadati</taxon>
        <taxon>Pseudomonadota</taxon>
        <taxon>Betaproteobacteria</taxon>
        <taxon>Burkholderiales</taxon>
        <taxon>Oxalobacteraceae</taxon>
        <taxon>Herbaspirillum</taxon>
    </lineage>
</organism>
<dbReference type="EMBL" id="CP002039">
    <property type="protein sequence ID" value="ADJ64911.1"/>
    <property type="molecule type" value="Genomic_DNA"/>
</dbReference>
<sequence>MGLPDRVESAGTAGNTDFSARLVVATPVATLAGRWRCCGVGRMLLRKSSVQCRRSTAILSSAIWPGEGKAR</sequence>
<dbReference type="AlphaFoldDB" id="D8IPL4"/>
<reference evidence="1 2" key="1">
    <citation type="submission" date="2010-04" db="EMBL/GenBank/DDBJ databases">
        <title>The genome of Herbaspirillum seropedicae SmR1, an endophytic, nitrogen-fixing, plant-growth promoting beta-Proteobacteria.</title>
        <authorList>
            <person name="Pedrosa F.O."/>
            <person name="Monteiro R.A."/>
            <person name="Wassem R."/>
            <person name="Cruz L.M."/>
            <person name="Ayub R.A."/>
            <person name="Colauto N.B."/>
            <person name="Fernandez M.A."/>
            <person name="Fungaro M.H.P."/>
            <person name="Grisard E.C."/>
            <person name="Hungria M."/>
            <person name="Madeira H.M.F."/>
            <person name="Nodari R.O."/>
            <person name="Osaku C.A."/>
            <person name="Petzl-Erler M.L."/>
            <person name="Terenzi H."/>
            <person name="Vieira L.G.E."/>
            <person name="Almeida M.I.M."/>
            <person name="Alves L.R."/>
            <person name="Arantes O.M.N."/>
            <person name="Balsanelli E."/>
            <person name="Barcellos F.G."/>
            <person name="Baura V.A."/>
            <person name="Binde D.R."/>
            <person name="Campo R.J."/>
            <person name="Chubatsu L.S."/>
            <person name="Chueire L.M.O."/>
            <person name="Ciferri R.R."/>
            <person name="Correa L.C."/>
            <person name="da Conceicao Silva J.L."/>
            <person name="Dabul A.N.G."/>
            <person name="Dambros B.P."/>
            <person name="Faoro H."/>
            <person name="Favetti A."/>
            <person name="Friedermann G."/>
            <person name="Furlaneto M.C."/>
            <person name="Gasques L.S."/>
            <person name="Gimenes C.C.T."/>
            <person name="Gioppo N.M.R."/>
            <person name="Glienke-Blanco C."/>
            <person name="Godoy L.P."/>
            <person name="Guerra M.P."/>
            <person name="Karp S."/>
            <person name="Kava-Cordeiro V."/>
            <person name="Margarido V.P."/>
            <person name="Mathioni S.M."/>
            <person name="Menck-Soares M.A."/>
            <person name="Murace N.K."/>
            <person name="Nicolas M.F."/>
            <person name="Oliveira C.E.C."/>
            <person name="Pagnan N.A.B."/>
            <person name="Pamphile J.A."/>
            <person name="Patussi E.V."/>
            <person name="Pereira L.F.P."/>
            <person name="Pereira-Ferrari L."/>
            <person name="Pinto F.G.S."/>
            <person name="Precoma C."/>
            <person name="Prioli A.J."/>
            <person name="Prioli S.M.A.P."/>
            <person name="Raittz R.T."/>
            <person name="Ramos H.J.O."/>
            <person name="Ribeiro E.M.S.F."/>
            <person name="Rigo L.U."/>
            <person name="Rocha C.L.M.S.C."/>
            <person name="Rocha S.N."/>
            <person name="Santos K."/>
            <person name="Satori D."/>
            <person name="Silva A.G."/>
            <person name="Simao R.C.G."/>
            <person name="Soares M.A.M."/>
            <person name="Souza E.M."/>
            <person name="Steffens M.B.R."/>
            <person name="Steindel M."/>
            <person name="Tadra-Sfeir M.Z."/>
            <person name="Takahashi E.K."/>
            <person name="Torres R.A."/>
            <person name="Valle J.S."/>
            <person name="Vernal J.I."/>
            <person name="Vilas-Boas L.A."/>
            <person name="Watanabe M.A.E."/>
            <person name="Weiss V.A."/>
            <person name="Yates M.A."/>
            <person name="Souza E.M."/>
        </authorList>
    </citation>
    <scope>NUCLEOTIDE SEQUENCE [LARGE SCALE GENOMIC DNA]</scope>
    <source>
        <strain evidence="1 2">SmR1</strain>
    </source>
</reference>
<name>D8IPL4_HERSS</name>
<dbReference type="STRING" id="757424.Hsero_3431"/>